<sequence>MHQIRDSTVQTAVKFDVRERSTPLEENLSRSPESGSLEPVESCSRTAYGFGIRRFFVRAIVLLARRRKRYAVPSSLITSAVTLAYVRYANAQLE</sequence>
<evidence type="ECO:0000313" key="3">
    <source>
        <dbReference type="EMBL" id="KAG0566243.1"/>
    </source>
</evidence>
<evidence type="ECO:0000256" key="1">
    <source>
        <dbReference type="SAM" id="MobiDB-lite"/>
    </source>
</evidence>
<feature type="transmembrane region" description="Helical" evidence="2">
    <location>
        <begin position="70"/>
        <end position="88"/>
    </location>
</feature>
<keyword evidence="4" id="KW-1185">Reference proteome</keyword>
<comment type="caution">
    <text evidence="3">The sequence shown here is derived from an EMBL/GenBank/DDBJ whole genome shotgun (WGS) entry which is preliminary data.</text>
</comment>
<protein>
    <submittedName>
        <fullName evidence="3">Uncharacterized protein</fullName>
    </submittedName>
</protein>
<keyword evidence="2" id="KW-1133">Transmembrane helix</keyword>
<proteinExistence type="predicted"/>
<feature type="region of interest" description="Disordered" evidence="1">
    <location>
        <begin position="18"/>
        <end position="40"/>
    </location>
</feature>
<name>A0A8T0H4Q0_CERPU</name>
<dbReference type="Proteomes" id="UP000822688">
    <property type="component" value="Chromosome 7"/>
</dbReference>
<accession>A0A8T0H4Q0</accession>
<reference evidence="3" key="1">
    <citation type="submission" date="2020-06" db="EMBL/GenBank/DDBJ databases">
        <title>WGS assembly of Ceratodon purpureus strain R40.</title>
        <authorList>
            <person name="Carey S.B."/>
            <person name="Jenkins J."/>
            <person name="Shu S."/>
            <person name="Lovell J.T."/>
            <person name="Sreedasyam A."/>
            <person name="Maumus F."/>
            <person name="Tiley G.P."/>
            <person name="Fernandez-Pozo N."/>
            <person name="Barry K."/>
            <person name="Chen C."/>
            <person name="Wang M."/>
            <person name="Lipzen A."/>
            <person name="Daum C."/>
            <person name="Saski C.A."/>
            <person name="Payton A.C."/>
            <person name="Mcbreen J.C."/>
            <person name="Conrad R.E."/>
            <person name="Kollar L.M."/>
            <person name="Olsson S."/>
            <person name="Huttunen S."/>
            <person name="Landis J.B."/>
            <person name="Wickett N.J."/>
            <person name="Johnson M.G."/>
            <person name="Rensing S.A."/>
            <person name="Grimwood J."/>
            <person name="Schmutz J."/>
            <person name="Mcdaniel S.F."/>
        </authorList>
    </citation>
    <scope>NUCLEOTIDE SEQUENCE</scope>
    <source>
        <strain evidence="3">R40</strain>
    </source>
</reference>
<dbReference type="AlphaFoldDB" id="A0A8T0H4Q0"/>
<keyword evidence="2" id="KW-0812">Transmembrane</keyword>
<organism evidence="3 4">
    <name type="scientific">Ceratodon purpureus</name>
    <name type="common">Fire moss</name>
    <name type="synonym">Dicranum purpureum</name>
    <dbReference type="NCBI Taxonomy" id="3225"/>
    <lineage>
        <taxon>Eukaryota</taxon>
        <taxon>Viridiplantae</taxon>
        <taxon>Streptophyta</taxon>
        <taxon>Embryophyta</taxon>
        <taxon>Bryophyta</taxon>
        <taxon>Bryophytina</taxon>
        <taxon>Bryopsida</taxon>
        <taxon>Dicranidae</taxon>
        <taxon>Pseudoditrichales</taxon>
        <taxon>Ditrichaceae</taxon>
        <taxon>Ceratodon</taxon>
    </lineage>
</organism>
<gene>
    <name evidence="3" type="ORF">KC19_7G048900</name>
</gene>
<keyword evidence="2" id="KW-0472">Membrane</keyword>
<dbReference type="EMBL" id="CM026428">
    <property type="protein sequence ID" value="KAG0566243.1"/>
    <property type="molecule type" value="Genomic_DNA"/>
</dbReference>
<evidence type="ECO:0000256" key="2">
    <source>
        <dbReference type="SAM" id="Phobius"/>
    </source>
</evidence>
<evidence type="ECO:0000313" key="4">
    <source>
        <dbReference type="Proteomes" id="UP000822688"/>
    </source>
</evidence>